<feature type="domain" description="SD-repeat containing protein B" evidence="4">
    <location>
        <begin position="811"/>
        <end position="923"/>
    </location>
</feature>
<evidence type="ECO:0000256" key="2">
    <source>
        <dbReference type="ARBA" id="ARBA00022525"/>
    </source>
</evidence>
<dbReference type="OrthoDB" id="9773411at2"/>
<dbReference type="SUPFAM" id="SSF117074">
    <property type="entry name" value="Hypothetical protein PA1324"/>
    <property type="match status" value="7"/>
</dbReference>
<name>A0A562RKC2_9BURK</name>
<feature type="domain" description="SD-repeat containing protein B" evidence="4">
    <location>
        <begin position="582"/>
        <end position="695"/>
    </location>
</feature>
<dbReference type="GO" id="GO:0005576">
    <property type="term" value="C:extracellular region"/>
    <property type="evidence" value="ECO:0007669"/>
    <property type="project" value="UniProtKB-SubCell"/>
</dbReference>
<accession>A0A562RKC2</accession>
<feature type="domain" description="SD-repeat containing protein B" evidence="4">
    <location>
        <begin position="470"/>
        <end position="578"/>
    </location>
</feature>
<keyword evidence="3" id="KW-0732">Signal</keyword>
<dbReference type="InterPro" id="IPR013783">
    <property type="entry name" value="Ig-like_fold"/>
</dbReference>
<protein>
    <submittedName>
        <fullName evidence="5">SdrD B-like protein</fullName>
    </submittedName>
</protein>
<keyword evidence="6" id="KW-1185">Reference proteome</keyword>
<comment type="caution">
    <text evidence="5">The sequence shown here is derived from an EMBL/GenBank/DDBJ whole genome shotgun (WGS) entry which is preliminary data.</text>
</comment>
<sequence>MSDITLDSTIHVFEDTTATFTLRDIIVAAGYTPSQSIDVASFLTEMPDGTFVEDNTPLLGLDGGKLTVTPGAWQENYNGQFTTYQFLVADGNGDLITLTLQVVVDPVNDAPFGADHAYNLTDRTPVVLGEDAFGFRDPVEGDHFNSMIITSLPKAGQILLNGEPVAAGTEISIDDIRAGNLTFQPAKDSGGTVEMGFHVRDDGGTVGPGAKDTSEAVNYLKFTVPVPVPVDPGTPGTGGSTPAHIGDTVWEDGNANGIQDSGEAGIAGVTVTLRDTAGNAVATTTTDAAGHYGFDIGSGTYVVAVTAPAGYLVTTKGAGSDAAKDSDFNAAGVSDAITVVKGDVHDSADAGLFRAADISAKVWSDTDRDGKLDAGEAGIGNVKVSLLDAAGKVVASAVTDASGNYQFGDLKPGTYSLKFDPATLPAGAQFVTGAAGSESDADASGATAQVTLASGQHAALQAGAVTPNGTIASTVWHDADGNGLQDGGEKGIANAVVHLLDSTGKEVGVTKTDASGNYSFSQAAGTYTVHVDAPAGYTFTGSNVGTNDAIDSDVNASGNSAQFTVTAGKTIDPADAGLYKTATLGNRVWFDCDGDGIQDSNESGIKGVKVTLLDTNGKAVTSTTTNAAGEYSFAGLKPGTYSVQFDKSALPSGYIITKQNAGTNDAIDSDIDANGLSHKVTLASGEVNNTIDAGVTEAAVIGDRVWLDSNANGIQDSGETGVANVAVTLTDTKGAIVATTTTDKAGNYKFAVTAGTYSVSIKTPDGYAITKQNAGSTATDSNADASGKLGTVTVAAGGSNLTMDAGLVQGASVGNFVWEDSNANGIQDAGEKGLCGVTVKLYDANHKLQGTTVTAADGSYQFGKLAAGTYSIEVARPDGYNVTKANVGNDSLDSDFKLVNGVVSSGTFKLAANEQNTTIDAGLYRTASIGDKVWRDANHNGIQDKGEEGIGKVKVALYTSSGTLVSSTTTDANGNYLFKNLDPGSYYLQFDKTNVVFKDSAGYTYSMNDWKWGVKNTGSNDSIDSDVNGDGVSKVGVTKTDVFTVTSGQSDMTRDAAITPIAIDLNGDGIHTIARADFGGSFDLLGTGSAVKSGWLAADDAFLAIDLNGNGRIDDITELFGGATKGSGFAKLADFDSNGDGFVTAADTNFAKLTLWQDANSNGITDAGELVSLAQAGVTSLTVAYEELPFLDANGNLHLERSSAVVGGQTVDMTDVYFNVAAADAAAAGIDAQSMATLIGQASAAAA</sequence>
<feature type="domain" description="SD-repeat containing protein B" evidence="4">
    <location>
        <begin position="700"/>
        <end position="807"/>
    </location>
</feature>
<dbReference type="Pfam" id="PF17210">
    <property type="entry name" value="SdrD_B"/>
    <property type="match status" value="7"/>
</dbReference>
<dbReference type="InterPro" id="IPR051417">
    <property type="entry name" value="SDr/BOS_complex"/>
</dbReference>
<comment type="subcellular location">
    <subcellularLocation>
        <location evidence="1">Secreted</location>
    </subcellularLocation>
</comment>
<organism evidence="5 6">
    <name type="scientific">Pseudoduganella lurida</name>
    <dbReference type="NCBI Taxonomy" id="1036180"/>
    <lineage>
        <taxon>Bacteria</taxon>
        <taxon>Pseudomonadati</taxon>
        <taxon>Pseudomonadota</taxon>
        <taxon>Betaproteobacteria</taxon>
        <taxon>Burkholderiales</taxon>
        <taxon>Oxalobacteraceae</taxon>
        <taxon>Telluria group</taxon>
        <taxon>Pseudoduganella</taxon>
    </lineage>
</organism>
<reference evidence="5 6" key="1">
    <citation type="journal article" date="2015" name="Stand. Genomic Sci.">
        <title>Genomic Encyclopedia of Bacterial and Archaeal Type Strains, Phase III: the genomes of soil and plant-associated and newly described type strains.</title>
        <authorList>
            <person name="Whitman W.B."/>
            <person name="Woyke T."/>
            <person name="Klenk H.P."/>
            <person name="Zhou Y."/>
            <person name="Lilburn T.G."/>
            <person name="Beck B.J."/>
            <person name="De Vos P."/>
            <person name="Vandamme P."/>
            <person name="Eisen J.A."/>
            <person name="Garrity G."/>
            <person name="Hugenholtz P."/>
            <person name="Kyrpides N.C."/>
        </authorList>
    </citation>
    <scope>NUCLEOTIDE SEQUENCE [LARGE SCALE GENOMIC DNA]</scope>
    <source>
        <strain evidence="5 6">CGMCC 1.10822</strain>
    </source>
</reference>
<gene>
    <name evidence="5" type="ORF">IP91_00571</name>
</gene>
<dbReference type="EMBL" id="VLLB01000001">
    <property type="protein sequence ID" value="TWI69502.1"/>
    <property type="molecule type" value="Genomic_DNA"/>
</dbReference>
<feature type="domain" description="SD-repeat containing protein B" evidence="4">
    <location>
        <begin position="358"/>
        <end position="457"/>
    </location>
</feature>
<dbReference type="PANTHER" id="PTHR23303">
    <property type="entry name" value="CARBOXYPEPTIDASE REGULATORY REGION-CONTAINING"/>
    <property type="match status" value="1"/>
</dbReference>
<evidence type="ECO:0000313" key="6">
    <source>
        <dbReference type="Proteomes" id="UP000318431"/>
    </source>
</evidence>
<dbReference type="InterPro" id="IPR033764">
    <property type="entry name" value="Sdr_B"/>
</dbReference>
<dbReference type="Proteomes" id="UP000318431">
    <property type="component" value="Unassembled WGS sequence"/>
</dbReference>
<evidence type="ECO:0000313" key="5">
    <source>
        <dbReference type="EMBL" id="TWI69502.1"/>
    </source>
</evidence>
<evidence type="ECO:0000256" key="1">
    <source>
        <dbReference type="ARBA" id="ARBA00004613"/>
    </source>
</evidence>
<dbReference type="PANTHER" id="PTHR23303:SF15">
    <property type="entry name" value="COLOSSIN-A"/>
    <property type="match status" value="1"/>
</dbReference>
<evidence type="ECO:0000259" key="4">
    <source>
        <dbReference type="Pfam" id="PF17210"/>
    </source>
</evidence>
<feature type="domain" description="SD-repeat containing protein B" evidence="4">
    <location>
        <begin position="243"/>
        <end position="352"/>
    </location>
</feature>
<keyword evidence="2" id="KW-0964">Secreted</keyword>
<dbReference type="Gene3D" id="2.60.40.10">
    <property type="entry name" value="Immunoglobulins"/>
    <property type="match status" value="7"/>
</dbReference>
<evidence type="ECO:0000256" key="3">
    <source>
        <dbReference type="ARBA" id="ARBA00022729"/>
    </source>
</evidence>
<feature type="domain" description="SD-repeat containing protein B" evidence="4">
    <location>
        <begin position="927"/>
        <end position="1057"/>
    </location>
</feature>
<dbReference type="AlphaFoldDB" id="A0A562RKC2"/>
<dbReference type="RefSeq" id="WP_145647260.1">
    <property type="nucleotide sequence ID" value="NZ_VLLB01000001.1"/>
</dbReference>
<proteinExistence type="predicted"/>